<feature type="transmembrane region" description="Helical" evidence="6">
    <location>
        <begin position="6"/>
        <end position="25"/>
    </location>
</feature>
<keyword evidence="2" id="KW-1003">Cell membrane</keyword>
<comment type="subcellular location">
    <subcellularLocation>
        <location evidence="1">Cell membrane</location>
        <topology evidence="1">Multi-pass membrane protein</topology>
    </subcellularLocation>
</comment>
<dbReference type="InterPro" id="IPR027379">
    <property type="entry name" value="CLS_N"/>
</dbReference>
<name>A0ABT9Z7F5_9BACI</name>
<evidence type="ECO:0000259" key="7">
    <source>
        <dbReference type="Pfam" id="PF13396"/>
    </source>
</evidence>
<protein>
    <recommendedName>
        <fullName evidence="7">Cardiolipin synthase N-terminal domain-containing protein</fullName>
    </recommendedName>
</protein>
<evidence type="ECO:0000256" key="2">
    <source>
        <dbReference type="ARBA" id="ARBA00022475"/>
    </source>
</evidence>
<keyword evidence="3 6" id="KW-0812">Transmembrane</keyword>
<feature type="transmembrane region" description="Helical" evidence="6">
    <location>
        <begin position="37"/>
        <end position="57"/>
    </location>
</feature>
<keyword evidence="9" id="KW-1185">Reference proteome</keyword>
<accession>A0ABT9Z7F5</accession>
<gene>
    <name evidence="8" type="ORF">J2S02_004570</name>
</gene>
<sequence>MDIPWGIIAPLIILQLILMLTAIISCVKDEKPISEKWIWVLIIVCISIIGPILYFIIGRNSQRD</sequence>
<evidence type="ECO:0000256" key="5">
    <source>
        <dbReference type="ARBA" id="ARBA00023136"/>
    </source>
</evidence>
<evidence type="ECO:0000313" key="8">
    <source>
        <dbReference type="EMBL" id="MDQ0228190.1"/>
    </source>
</evidence>
<dbReference type="RefSeq" id="WP_095300399.1">
    <property type="nucleotide sequence ID" value="NZ_CADEPK010000367.1"/>
</dbReference>
<keyword evidence="4 6" id="KW-1133">Transmembrane helix</keyword>
<comment type="caution">
    <text evidence="8">The sequence shown here is derived from an EMBL/GenBank/DDBJ whole genome shotgun (WGS) entry which is preliminary data.</text>
</comment>
<keyword evidence="5 6" id="KW-0472">Membrane</keyword>
<proteinExistence type="predicted"/>
<evidence type="ECO:0000256" key="1">
    <source>
        <dbReference type="ARBA" id="ARBA00004651"/>
    </source>
</evidence>
<organism evidence="8 9">
    <name type="scientific">Metabacillus niabensis</name>
    <dbReference type="NCBI Taxonomy" id="324854"/>
    <lineage>
        <taxon>Bacteria</taxon>
        <taxon>Bacillati</taxon>
        <taxon>Bacillota</taxon>
        <taxon>Bacilli</taxon>
        <taxon>Bacillales</taxon>
        <taxon>Bacillaceae</taxon>
        <taxon>Metabacillus</taxon>
    </lineage>
</organism>
<evidence type="ECO:0000256" key="3">
    <source>
        <dbReference type="ARBA" id="ARBA00022692"/>
    </source>
</evidence>
<feature type="domain" description="Cardiolipin synthase N-terminal" evidence="7">
    <location>
        <begin position="17"/>
        <end position="59"/>
    </location>
</feature>
<dbReference type="Proteomes" id="UP001232245">
    <property type="component" value="Unassembled WGS sequence"/>
</dbReference>
<reference evidence="8 9" key="1">
    <citation type="submission" date="2023-07" db="EMBL/GenBank/DDBJ databases">
        <title>Genomic Encyclopedia of Type Strains, Phase IV (KMG-IV): sequencing the most valuable type-strain genomes for metagenomic binning, comparative biology and taxonomic classification.</title>
        <authorList>
            <person name="Goeker M."/>
        </authorList>
    </citation>
    <scope>NUCLEOTIDE SEQUENCE [LARGE SCALE GENOMIC DNA]</scope>
    <source>
        <strain evidence="8 9">DSM 17723</strain>
    </source>
</reference>
<dbReference type="Pfam" id="PF13396">
    <property type="entry name" value="PLDc_N"/>
    <property type="match status" value="1"/>
</dbReference>
<evidence type="ECO:0000313" key="9">
    <source>
        <dbReference type="Proteomes" id="UP001232245"/>
    </source>
</evidence>
<evidence type="ECO:0000256" key="6">
    <source>
        <dbReference type="SAM" id="Phobius"/>
    </source>
</evidence>
<dbReference type="EMBL" id="JAUSTZ010000016">
    <property type="protein sequence ID" value="MDQ0228190.1"/>
    <property type="molecule type" value="Genomic_DNA"/>
</dbReference>
<evidence type="ECO:0000256" key="4">
    <source>
        <dbReference type="ARBA" id="ARBA00022989"/>
    </source>
</evidence>